<keyword evidence="1" id="KW-1133">Transmembrane helix</keyword>
<feature type="non-terminal residue" evidence="3">
    <location>
        <position position="180"/>
    </location>
</feature>
<keyword evidence="1" id="KW-0812">Transmembrane</keyword>
<dbReference type="AlphaFoldDB" id="A0A820JFV6"/>
<gene>
    <name evidence="3" type="ORF">KXQ929_LOCUS46922</name>
</gene>
<evidence type="ECO:0000313" key="4">
    <source>
        <dbReference type="Proteomes" id="UP000663868"/>
    </source>
</evidence>
<dbReference type="InterPro" id="IPR015947">
    <property type="entry name" value="PUA-like_sf"/>
</dbReference>
<dbReference type="InterPro" id="IPR046336">
    <property type="entry name" value="Lon_prtase_N_sf"/>
</dbReference>
<comment type="caution">
    <text evidence="3">The sequence shown here is derived from an EMBL/GenBank/DDBJ whole genome shotgun (WGS) entry which is preliminary data.</text>
</comment>
<feature type="domain" description="Lon N-terminal" evidence="2">
    <location>
        <begin position="15"/>
        <end position="180"/>
    </location>
</feature>
<keyword evidence="1" id="KW-0472">Membrane</keyword>
<dbReference type="EMBL" id="CAJOBB010016272">
    <property type="protein sequence ID" value="CAF4326430.1"/>
    <property type="molecule type" value="Genomic_DNA"/>
</dbReference>
<evidence type="ECO:0000259" key="2">
    <source>
        <dbReference type="PROSITE" id="PS51787"/>
    </source>
</evidence>
<dbReference type="SMART" id="SM00464">
    <property type="entry name" value="LON"/>
    <property type="match status" value="1"/>
</dbReference>
<dbReference type="InterPro" id="IPR003111">
    <property type="entry name" value="Lon_prtase_N"/>
</dbReference>
<organism evidence="3 4">
    <name type="scientific">Adineta steineri</name>
    <dbReference type="NCBI Taxonomy" id="433720"/>
    <lineage>
        <taxon>Eukaryota</taxon>
        <taxon>Metazoa</taxon>
        <taxon>Spiralia</taxon>
        <taxon>Gnathifera</taxon>
        <taxon>Rotifera</taxon>
        <taxon>Eurotatoria</taxon>
        <taxon>Bdelloidea</taxon>
        <taxon>Adinetida</taxon>
        <taxon>Adinetidae</taxon>
        <taxon>Adineta</taxon>
    </lineage>
</organism>
<dbReference type="Pfam" id="PF02190">
    <property type="entry name" value="LON_substr_bdg"/>
    <property type="match status" value="1"/>
</dbReference>
<dbReference type="PROSITE" id="PS51787">
    <property type="entry name" value="LON_N"/>
    <property type="match status" value="1"/>
</dbReference>
<evidence type="ECO:0000256" key="1">
    <source>
        <dbReference type="SAM" id="Phobius"/>
    </source>
</evidence>
<name>A0A820JFV6_9BILA</name>
<dbReference type="PANTHER" id="PTHR23327">
    <property type="entry name" value="RING FINGER PROTEIN 127"/>
    <property type="match status" value="1"/>
</dbReference>
<dbReference type="GO" id="GO:0061630">
    <property type="term" value="F:ubiquitin protein ligase activity"/>
    <property type="evidence" value="ECO:0007669"/>
    <property type="project" value="TreeGrafter"/>
</dbReference>
<dbReference type="SUPFAM" id="SSF88697">
    <property type="entry name" value="PUA domain-like"/>
    <property type="match status" value="1"/>
</dbReference>
<accession>A0A820JFV6</accession>
<feature type="transmembrane region" description="Helical" evidence="1">
    <location>
        <begin position="14"/>
        <end position="37"/>
    </location>
</feature>
<reference evidence="3" key="1">
    <citation type="submission" date="2021-02" db="EMBL/GenBank/DDBJ databases">
        <authorList>
            <person name="Nowell W R."/>
        </authorList>
    </citation>
    <scope>NUCLEOTIDE SEQUENCE</scope>
</reference>
<sequence>ASIPQQLTDSGESIIFEIPIFICVLALPHSTCPLHVFEPRYRLMMRRTIETQSRTFGMCIYNEQTETFADYGTLLYIRGLVYTQDGRSIVDTIGRQRFRVIDRGMRDEYNTARIQLIKDHAIEQDDFDDLYQYNRTTYKRVRDWFQQLDPYRRTLISRQLDGYPPCDDLTHESDDGPSWA</sequence>
<evidence type="ECO:0000313" key="3">
    <source>
        <dbReference type="EMBL" id="CAF4326430.1"/>
    </source>
</evidence>
<protein>
    <recommendedName>
        <fullName evidence="2">Lon N-terminal domain-containing protein</fullName>
    </recommendedName>
</protein>
<dbReference type="PANTHER" id="PTHR23327:SF42">
    <property type="entry name" value="LON PEPTIDASE N-TERMINAL DOMAIN AND RING FINGER PROTEIN C14F5.10C"/>
    <property type="match status" value="1"/>
</dbReference>
<dbReference type="Proteomes" id="UP000663868">
    <property type="component" value="Unassembled WGS sequence"/>
</dbReference>
<dbReference type="Gene3D" id="2.30.130.40">
    <property type="entry name" value="LON domain-like"/>
    <property type="match status" value="1"/>
</dbReference>
<feature type="non-terminal residue" evidence="3">
    <location>
        <position position="1"/>
    </location>
</feature>
<proteinExistence type="predicted"/>